<dbReference type="EMBL" id="AGAY01000027">
    <property type="protein sequence ID" value="EGY52942.1"/>
    <property type="molecule type" value="Genomic_DNA"/>
</dbReference>
<feature type="non-terminal residue" evidence="1">
    <location>
        <position position="88"/>
    </location>
</feature>
<sequence length="88" mass="10442">MLHNRVFYQSEHEMRAYSQDLRDRVLAALERGECPSAIARRYEVSRMWIYRVRARFEKEGERSSRQQGGKRISRLAPVQGMIGDWIKA</sequence>
<gene>
    <name evidence="1" type="ORF">HMPREF9371_0827</name>
</gene>
<organism evidence="1 2">
    <name type="scientific">Neisseria shayeganii 871</name>
    <dbReference type="NCBI Taxonomy" id="1032488"/>
    <lineage>
        <taxon>Bacteria</taxon>
        <taxon>Pseudomonadati</taxon>
        <taxon>Pseudomonadota</taxon>
        <taxon>Betaproteobacteria</taxon>
        <taxon>Neisseriales</taxon>
        <taxon>Neisseriaceae</taxon>
        <taxon>Neisseria</taxon>
    </lineage>
</organism>
<protein>
    <submittedName>
        <fullName evidence="1">Transposase</fullName>
    </submittedName>
</protein>
<accession>G4CGT8</accession>
<dbReference type="Pfam" id="PF13384">
    <property type="entry name" value="HTH_23"/>
    <property type="match status" value="1"/>
</dbReference>
<dbReference type="HOGENOM" id="CLU_2474223_0_0_4"/>
<comment type="caution">
    <text evidence="1">The sequence shown here is derived from an EMBL/GenBank/DDBJ whole genome shotgun (WGS) entry which is preliminary data.</text>
</comment>
<dbReference type="SUPFAM" id="SSF46689">
    <property type="entry name" value="Homeodomain-like"/>
    <property type="match status" value="1"/>
</dbReference>
<proteinExistence type="predicted"/>
<name>G4CGT8_9NEIS</name>
<evidence type="ECO:0000313" key="2">
    <source>
        <dbReference type="Proteomes" id="UP000003019"/>
    </source>
</evidence>
<reference evidence="1 2" key="1">
    <citation type="submission" date="2011-05" db="EMBL/GenBank/DDBJ databases">
        <authorList>
            <person name="Muzny D."/>
            <person name="Qin X."/>
            <person name="Deng J."/>
            <person name="Jiang H."/>
            <person name="Liu Y."/>
            <person name="Qu J."/>
            <person name="Song X.-Z."/>
            <person name="Zhang L."/>
            <person name="Thornton R."/>
            <person name="Coyle M."/>
            <person name="Francisco L."/>
            <person name="Jackson L."/>
            <person name="Javaid M."/>
            <person name="Korchina V."/>
            <person name="Kovar C."/>
            <person name="Mata R."/>
            <person name="Mathew T."/>
            <person name="Ngo R."/>
            <person name="Nguyen L."/>
            <person name="Nguyen N."/>
            <person name="Okwuonu G."/>
            <person name="Ongeri F."/>
            <person name="Pham C."/>
            <person name="Simmons D."/>
            <person name="Wilczek-Boney K."/>
            <person name="Hale W."/>
            <person name="Jakkamsetti A."/>
            <person name="Pham P."/>
            <person name="Ruth R."/>
            <person name="San Lucas F."/>
            <person name="Warren J."/>
            <person name="Zhang J."/>
            <person name="Zhao Z."/>
            <person name="Zhou C."/>
            <person name="Zhu D."/>
            <person name="Lee S."/>
            <person name="Bess C."/>
            <person name="Blankenburg K."/>
            <person name="Forbes L."/>
            <person name="Fu Q."/>
            <person name="Gubbala S."/>
            <person name="Hirani K."/>
            <person name="Jayaseelan J.C."/>
            <person name="Lara F."/>
            <person name="Munidasa M."/>
            <person name="Palculict T."/>
            <person name="Patil S."/>
            <person name="Pu L.-L."/>
            <person name="Saada N."/>
            <person name="Tang L."/>
            <person name="Weissenberger G."/>
            <person name="Zhu Y."/>
            <person name="Hemphill L."/>
            <person name="Shang Y."/>
            <person name="Youmans B."/>
            <person name="Ayvaz T."/>
            <person name="Ross M."/>
            <person name="Santibanez J."/>
            <person name="Aqrawi P."/>
            <person name="Gross S."/>
            <person name="Joshi V."/>
            <person name="Fowler G."/>
            <person name="Nazareth L."/>
            <person name="Reid J."/>
            <person name="Worley K."/>
            <person name="Petrosino J."/>
            <person name="Highlander S."/>
            <person name="Gibbs R."/>
        </authorList>
    </citation>
    <scope>NUCLEOTIDE SEQUENCE [LARGE SCALE GENOMIC DNA]</scope>
    <source>
        <strain evidence="1 2">871</strain>
    </source>
</reference>
<dbReference type="Proteomes" id="UP000003019">
    <property type="component" value="Unassembled WGS sequence"/>
</dbReference>
<evidence type="ECO:0000313" key="1">
    <source>
        <dbReference type="EMBL" id="EGY52942.1"/>
    </source>
</evidence>
<dbReference type="InterPro" id="IPR009057">
    <property type="entry name" value="Homeodomain-like_sf"/>
</dbReference>
<keyword evidence="2" id="KW-1185">Reference proteome</keyword>
<dbReference type="AlphaFoldDB" id="G4CGT8"/>